<dbReference type="GO" id="GO:0050839">
    <property type="term" value="F:cell adhesion molecule binding"/>
    <property type="evidence" value="ECO:0007669"/>
    <property type="project" value="TreeGrafter"/>
</dbReference>
<dbReference type="Gene3D" id="2.30.180.10">
    <property type="entry name" value="FAS1 domain"/>
    <property type="match status" value="1"/>
</dbReference>
<dbReference type="GO" id="GO:0030198">
    <property type="term" value="P:extracellular matrix organization"/>
    <property type="evidence" value="ECO:0007669"/>
    <property type="project" value="TreeGrafter"/>
</dbReference>
<dbReference type="PANTHER" id="PTHR10900:SF77">
    <property type="entry name" value="FI19380P1"/>
    <property type="match status" value="1"/>
</dbReference>
<protein>
    <submittedName>
        <fullName evidence="2">Transforming growth factor-beta-induced protein ig-h3</fullName>
    </submittedName>
</protein>
<accession>A0A087TDV2</accession>
<organism evidence="2 3">
    <name type="scientific">Stegodyphus mimosarum</name>
    <name type="common">African social velvet spider</name>
    <dbReference type="NCBI Taxonomy" id="407821"/>
    <lineage>
        <taxon>Eukaryota</taxon>
        <taxon>Metazoa</taxon>
        <taxon>Ecdysozoa</taxon>
        <taxon>Arthropoda</taxon>
        <taxon>Chelicerata</taxon>
        <taxon>Arachnida</taxon>
        <taxon>Araneae</taxon>
        <taxon>Araneomorphae</taxon>
        <taxon>Entelegynae</taxon>
        <taxon>Eresoidea</taxon>
        <taxon>Eresidae</taxon>
        <taxon>Stegodyphus</taxon>
    </lineage>
</organism>
<dbReference type="GO" id="GO:0007155">
    <property type="term" value="P:cell adhesion"/>
    <property type="evidence" value="ECO:0007669"/>
    <property type="project" value="TreeGrafter"/>
</dbReference>
<dbReference type="SMART" id="SM00554">
    <property type="entry name" value="FAS1"/>
    <property type="match status" value="1"/>
</dbReference>
<evidence type="ECO:0000259" key="1">
    <source>
        <dbReference type="PROSITE" id="PS50213"/>
    </source>
</evidence>
<feature type="non-terminal residue" evidence="2">
    <location>
        <position position="181"/>
    </location>
</feature>
<dbReference type="EMBL" id="KK114773">
    <property type="protein sequence ID" value="KFM63291.1"/>
    <property type="molecule type" value="Genomic_DNA"/>
</dbReference>
<dbReference type="InterPro" id="IPR050904">
    <property type="entry name" value="Adhesion/Biosynth-related"/>
</dbReference>
<dbReference type="InterPro" id="IPR000782">
    <property type="entry name" value="FAS1_domain"/>
</dbReference>
<gene>
    <name evidence="2" type="ORF">X975_10794</name>
</gene>
<dbReference type="PANTHER" id="PTHR10900">
    <property type="entry name" value="PERIOSTIN-RELATED"/>
    <property type="match status" value="1"/>
</dbReference>
<reference evidence="2 3" key="1">
    <citation type="submission" date="2013-11" db="EMBL/GenBank/DDBJ databases">
        <title>Genome sequencing of Stegodyphus mimosarum.</title>
        <authorList>
            <person name="Bechsgaard J."/>
        </authorList>
    </citation>
    <scope>NUCLEOTIDE SEQUENCE [LARGE SCALE GENOMIC DNA]</scope>
</reference>
<dbReference type="STRING" id="407821.A0A087TDV2"/>
<evidence type="ECO:0000313" key="3">
    <source>
        <dbReference type="Proteomes" id="UP000054359"/>
    </source>
</evidence>
<feature type="domain" description="FAS1" evidence="1">
    <location>
        <begin position="24"/>
        <end position="161"/>
    </location>
</feature>
<evidence type="ECO:0000313" key="2">
    <source>
        <dbReference type="EMBL" id="KFM63291.1"/>
    </source>
</evidence>
<name>A0A087TDV2_STEMI</name>
<dbReference type="InterPro" id="IPR036378">
    <property type="entry name" value="FAS1_dom_sf"/>
</dbReference>
<dbReference type="GO" id="GO:0005615">
    <property type="term" value="C:extracellular space"/>
    <property type="evidence" value="ECO:0007669"/>
    <property type="project" value="TreeGrafter"/>
</dbReference>
<dbReference type="AlphaFoldDB" id="A0A087TDV2"/>
<dbReference type="Proteomes" id="UP000054359">
    <property type="component" value="Unassembled WGS sequence"/>
</dbReference>
<keyword evidence="3" id="KW-1185">Reference proteome</keyword>
<dbReference type="SUPFAM" id="SSF82153">
    <property type="entry name" value="FAS1 domain"/>
    <property type="match status" value="1"/>
</dbReference>
<dbReference type="OrthoDB" id="286301at2759"/>
<proteinExistence type="predicted"/>
<dbReference type="Pfam" id="PF02469">
    <property type="entry name" value="Fasciclin"/>
    <property type="match status" value="1"/>
</dbReference>
<sequence>MVSLNHKLCGGTFHVINRILSPPKQTIMEFLESIEGFSTLALLLKATGLDRRLMNLDFQHTLLAPTDDAFHRMGQDFLFQLLEDLEMSTALLKMHIMSGAVCCSQLTGDLLSGRQQSRAIDGFLLRMERSRHGSLLVGGARIVDCDIMATNGIVHMTDAIVSPDSWAMHRDGLKNNVFVKF</sequence>
<dbReference type="GO" id="GO:0031012">
    <property type="term" value="C:extracellular matrix"/>
    <property type="evidence" value="ECO:0007669"/>
    <property type="project" value="TreeGrafter"/>
</dbReference>
<dbReference type="PROSITE" id="PS50213">
    <property type="entry name" value="FAS1"/>
    <property type="match status" value="1"/>
</dbReference>